<dbReference type="Pfam" id="PF01825">
    <property type="entry name" value="GPS"/>
    <property type="match status" value="1"/>
</dbReference>
<feature type="transmembrane region" description="Helical" evidence="7">
    <location>
        <begin position="955"/>
        <end position="976"/>
    </location>
</feature>
<reference evidence="11 12" key="1">
    <citation type="submission" date="2024-06" db="EMBL/GenBank/DDBJ databases">
        <title>A chromosome-level genome assembly of beet webworm, Loxostege sticticalis.</title>
        <authorList>
            <person name="Zhang Y."/>
        </authorList>
    </citation>
    <scope>NUCLEOTIDE SEQUENCE [LARGE SCALE GENOMIC DNA]</scope>
    <source>
        <strain evidence="11">AQ028</strain>
        <tissue evidence="11">Male pupae</tissue>
    </source>
</reference>
<keyword evidence="2 7" id="KW-0812">Transmembrane</keyword>
<dbReference type="GO" id="GO:0016020">
    <property type="term" value="C:membrane"/>
    <property type="evidence" value="ECO:0007669"/>
    <property type="project" value="UniProtKB-SubCell"/>
</dbReference>
<feature type="transmembrane region" description="Helical" evidence="7">
    <location>
        <begin position="1109"/>
        <end position="1129"/>
    </location>
</feature>
<keyword evidence="3 7" id="KW-1133">Transmembrane helix</keyword>
<dbReference type="PROSITE" id="PS50261">
    <property type="entry name" value="G_PROTEIN_RECEP_F2_4"/>
    <property type="match status" value="1"/>
</dbReference>
<sequence>MRLSPRDLLATLLLLTCTGYTTSKEVKSYQCPLNFDLAYTTDKRPICFRLKDAPELFTDKFKDCAGNLFTAELYHDLMFDTTKNVLWTDFKSMYPGGPFVDSLFSATTLNSFDVKYDSSLGIDEELCVVIDPVSNFTAVRCKDEKHYRYCFLKPYDDDDKSSKGCKGVGEYNRFYSPESVCLTAVKGSGRGLRPTWEQSVEICNKRGGTLLYKGWRLSNHPLLSNHLLARPGGYHIPMGMEMTPDGILKRTDSIDVSLIPESEWHFDRLSWSSDATYGALINDTWRLVNSSFIFFHVICEKPAHIENIKLELTVDRNNLILTVNNTLKKNEIRCFTDSLQYFPLRVDIKRDDDDDDKFFVVTSSNGYYWCLQTNFKNYQSSKSNRILYVRRDEDKLPEESKVYNLYACKIRVSRNYDLRHLDSLLRVWKKVLKRYIYLQTLYIGENGNSENITEDMLLSFEKKKELEWKDSKVIDDLRIKRLYLDSRTVLLHLVLNPDMKQLLPGTKMNIIDTRTLGADIHPAPDTLEVVFMRPAYFCKGFESLPNRELGATVTSGCSLFTCVGDFNEGVQWVETAIDGCSVPSTTELSPLKNKSEGLEAKFETDRVSTLIPPPSPSATKDGPEEQLLDVIAELENLLENDTMPLPLESLEQPFDQVNDILNVEDKDFEISSDLLHLLDRLAERVYLGGEQRAVKVRDNVALMMADATPEHPIRGVRVAAPATGRSAEPFTNRTFDFIQGEINSTDLLSSESEAVVYLPASVTREPRRISFVAFRNQRAFQSEYTVNSRVFSVNVENLTSFERGEVIDIHLTPLVGTPARDQRRVCAYWQFAANGTGSWQRDGCRLIRATRPGAMDTCRCDHLTHFAEVLVPRTVFSEADERALEILSVVGLCVSLCGLLLVGVTAALFRSWRRDFSNKIWLQLCASIFLVGVCFLVAVYANFEFYDIPCMLVGVILHYSVVASFCWMLVAAVLSYRRLVLVFTRDMSHKLLRAAAFAWGAPCAVVGILLAVNPRAYADRFEELEPVRSFCYPTGLGLWLAVFAPIALILLANWTLFILIVRSVFASRRIQRHGDSNEALRCASVSCLLVFLFGLPWIIGLFASNVVMAYIFCLSANYQGFVLFVFFVVGNKKTRDLWLNKLKIKQTRKVPVTSSTYTNRSVGPGWRGGAEGAASIEAKTSKPRSLTSPDDSRFS</sequence>
<evidence type="ECO:0000256" key="2">
    <source>
        <dbReference type="ARBA" id="ARBA00022692"/>
    </source>
</evidence>
<dbReference type="PANTHER" id="PTHR45692:SF1">
    <property type="entry name" value="G-PROTEIN COUPLED RECEPTORS FAMILY 2 PROFILE 2 DOMAIN-CONTAINING PROTEIN"/>
    <property type="match status" value="1"/>
</dbReference>
<evidence type="ECO:0000313" key="11">
    <source>
        <dbReference type="EMBL" id="KAL0841711.1"/>
    </source>
</evidence>
<dbReference type="PROSITE" id="PS50221">
    <property type="entry name" value="GAIN_B"/>
    <property type="match status" value="1"/>
</dbReference>
<dbReference type="Gene3D" id="2.60.220.50">
    <property type="match status" value="1"/>
</dbReference>
<comment type="caution">
    <text evidence="11">The sequence shown here is derived from an EMBL/GenBank/DDBJ whole genome shotgun (WGS) entry which is preliminary data.</text>
</comment>
<evidence type="ECO:0000256" key="3">
    <source>
        <dbReference type="ARBA" id="ARBA00022989"/>
    </source>
</evidence>
<feature type="domain" description="GAIN-B" evidence="9">
    <location>
        <begin position="731"/>
        <end position="877"/>
    </location>
</feature>
<dbReference type="SUPFAM" id="SSF81321">
    <property type="entry name" value="Family A G protein-coupled receptor-like"/>
    <property type="match status" value="1"/>
</dbReference>
<dbReference type="Proteomes" id="UP001549921">
    <property type="component" value="Unassembled WGS sequence"/>
</dbReference>
<keyword evidence="4 7" id="KW-0472">Membrane</keyword>
<dbReference type="InterPro" id="IPR057244">
    <property type="entry name" value="GAIN_B"/>
</dbReference>
<comment type="subcellular location">
    <subcellularLocation>
        <location evidence="1">Membrane</location>
        <topology evidence="1">Multi-pass membrane protein</topology>
    </subcellularLocation>
</comment>
<name>A0ABD0TF89_LOXSC</name>
<organism evidence="11 12">
    <name type="scientific">Loxostege sticticalis</name>
    <name type="common">Beet webworm moth</name>
    <dbReference type="NCBI Taxonomy" id="481309"/>
    <lineage>
        <taxon>Eukaryota</taxon>
        <taxon>Metazoa</taxon>
        <taxon>Ecdysozoa</taxon>
        <taxon>Arthropoda</taxon>
        <taxon>Hexapoda</taxon>
        <taxon>Insecta</taxon>
        <taxon>Pterygota</taxon>
        <taxon>Neoptera</taxon>
        <taxon>Endopterygota</taxon>
        <taxon>Lepidoptera</taxon>
        <taxon>Glossata</taxon>
        <taxon>Ditrysia</taxon>
        <taxon>Pyraloidea</taxon>
        <taxon>Crambidae</taxon>
        <taxon>Pyraustinae</taxon>
        <taxon>Loxostege</taxon>
    </lineage>
</organism>
<accession>A0ABD0TF89</accession>
<gene>
    <name evidence="11" type="ORF">ABMA28_013983</name>
</gene>
<evidence type="ECO:0000256" key="8">
    <source>
        <dbReference type="SAM" id="SignalP"/>
    </source>
</evidence>
<keyword evidence="5" id="KW-1015">Disulfide bond</keyword>
<evidence type="ECO:0000313" key="12">
    <source>
        <dbReference type="Proteomes" id="UP001549921"/>
    </source>
</evidence>
<dbReference type="InterPro" id="IPR017981">
    <property type="entry name" value="GPCR_2-like_7TM"/>
</dbReference>
<feature type="transmembrane region" description="Helical" evidence="7">
    <location>
        <begin position="1082"/>
        <end position="1103"/>
    </location>
</feature>
<evidence type="ECO:0000259" key="9">
    <source>
        <dbReference type="PROSITE" id="PS50221"/>
    </source>
</evidence>
<feature type="domain" description="G-protein coupled receptors family 2 profile 2" evidence="10">
    <location>
        <begin position="884"/>
        <end position="1131"/>
    </location>
</feature>
<evidence type="ECO:0000256" key="4">
    <source>
        <dbReference type="ARBA" id="ARBA00023136"/>
    </source>
</evidence>
<feature type="signal peptide" evidence="8">
    <location>
        <begin position="1"/>
        <end position="23"/>
    </location>
</feature>
<feature type="region of interest" description="Disordered" evidence="6">
    <location>
        <begin position="1155"/>
        <end position="1195"/>
    </location>
</feature>
<evidence type="ECO:0000256" key="5">
    <source>
        <dbReference type="ARBA" id="ARBA00023157"/>
    </source>
</evidence>
<dbReference type="Gene3D" id="1.20.1070.10">
    <property type="entry name" value="Rhodopsin 7-helix transmembrane proteins"/>
    <property type="match status" value="1"/>
</dbReference>
<dbReference type="Pfam" id="PF00002">
    <property type="entry name" value="7tm_2"/>
    <property type="match status" value="1"/>
</dbReference>
<dbReference type="AlphaFoldDB" id="A0ABD0TF89"/>
<dbReference type="InterPro" id="IPR000203">
    <property type="entry name" value="GPS"/>
</dbReference>
<dbReference type="InterPro" id="IPR000832">
    <property type="entry name" value="GPCR_2_secretin-like"/>
</dbReference>
<dbReference type="PRINTS" id="PR00249">
    <property type="entry name" value="GPCRSECRETIN"/>
</dbReference>
<dbReference type="InterPro" id="IPR046338">
    <property type="entry name" value="GAIN_dom_sf"/>
</dbReference>
<dbReference type="EMBL" id="JBEDNZ010000005">
    <property type="protein sequence ID" value="KAL0841711.1"/>
    <property type="molecule type" value="Genomic_DNA"/>
</dbReference>
<keyword evidence="8" id="KW-0732">Signal</keyword>
<feature type="transmembrane region" description="Helical" evidence="7">
    <location>
        <begin position="921"/>
        <end position="943"/>
    </location>
</feature>
<evidence type="ECO:0000259" key="10">
    <source>
        <dbReference type="PROSITE" id="PS50261"/>
    </source>
</evidence>
<evidence type="ECO:0000256" key="7">
    <source>
        <dbReference type="SAM" id="Phobius"/>
    </source>
</evidence>
<dbReference type="SMART" id="SM00303">
    <property type="entry name" value="GPS"/>
    <property type="match status" value="1"/>
</dbReference>
<feature type="transmembrane region" description="Helical" evidence="7">
    <location>
        <begin position="1036"/>
        <end position="1061"/>
    </location>
</feature>
<protein>
    <submittedName>
        <fullName evidence="11">Uncharacterized protein</fullName>
    </submittedName>
</protein>
<feature type="transmembrane region" description="Helical" evidence="7">
    <location>
        <begin position="886"/>
        <end position="909"/>
    </location>
</feature>
<proteinExistence type="predicted"/>
<feature type="transmembrane region" description="Helical" evidence="7">
    <location>
        <begin position="996"/>
        <end position="1016"/>
    </location>
</feature>
<dbReference type="CDD" id="cd15040">
    <property type="entry name" value="7tmB2_Adhesion"/>
    <property type="match status" value="1"/>
</dbReference>
<evidence type="ECO:0000256" key="1">
    <source>
        <dbReference type="ARBA" id="ARBA00004141"/>
    </source>
</evidence>
<evidence type="ECO:0000256" key="6">
    <source>
        <dbReference type="SAM" id="MobiDB-lite"/>
    </source>
</evidence>
<feature type="chain" id="PRO_5044781723" evidence="8">
    <location>
        <begin position="24"/>
        <end position="1195"/>
    </location>
</feature>
<dbReference type="PANTHER" id="PTHR45692">
    <property type="entry name" value="G_PROTEIN_RECEP_F2_4 DOMAIN-CONTAINING PROTEIN"/>
    <property type="match status" value="1"/>
</dbReference>